<organism evidence="2 3">
    <name type="scientific">Brassica cretica</name>
    <name type="common">Mustard</name>
    <dbReference type="NCBI Taxonomy" id="69181"/>
    <lineage>
        <taxon>Eukaryota</taxon>
        <taxon>Viridiplantae</taxon>
        <taxon>Streptophyta</taxon>
        <taxon>Embryophyta</taxon>
        <taxon>Tracheophyta</taxon>
        <taxon>Spermatophyta</taxon>
        <taxon>Magnoliopsida</taxon>
        <taxon>eudicotyledons</taxon>
        <taxon>Gunneridae</taxon>
        <taxon>Pentapetalae</taxon>
        <taxon>rosids</taxon>
        <taxon>malvids</taxon>
        <taxon>Brassicales</taxon>
        <taxon>Brassicaceae</taxon>
        <taxon>Brassiceae</taxon>
        <taxon>Brassica</taxon>
    </lineage>
</organism>
<protein>
    <submittedName>
        <fullName evidence="2">Uncharacterized protein</fullName>
    </submittedName>
</protein>
<keyword evidence="1" id="KW-0812">Transmembrane</keyword>
<name>A0A8S9PSP2_BRACR</name>
<dbReference type="Proteomes" id="UP000712600">
    <property type="component" value="Unassembled WGS sequence"/>
</dbReference>
<proteinExistence type="predicted"/>
<dbReference type="AlphaFoldDB" id="A0A8S9PSP2"/>
<accession>A0A8S9PSP2</accession>
<gene>
    <name evidence="2" type="ORF">F2Q69_00050680</name>
</gene>
<keyword evidence="1" id="KW-1133">Transmembrane helix</keyword>
<reference evidence="2" key="1">
    <citation type="submission" date="2019-12" db="EMBL/GenBank/DDBJ databases">
        <title>Genome sequencing and annotation of Brassica cretica.</title>
        <authorList>
            <person name="Studholme D.J."/>
            <person name="Sarris P."/>
        </authorList>
    </citation>
    <scope>NUCLEOTIDE SEQUENCE</scope>
    <source>
        <strain evidence="2">PFS-109/04</strain>
        <tissue evidence="2">Leaf</tissue>
    </source>
</reference>
<keyword evidence="1" id="KW-0472">Membrane</keyword>
<comment type="caution">
    <text evidence="2">The sequence shown here is derived from an EMBL/GenBank/DDBJ whole genome shotgun (WGS) entry which is preliminary data.</text>
</comment>
<evidence type="ECO:0000313" key="2">
    <source>
        <dbReference type="EMBL" id="KAF3523889.1"/>
    </source>
</evidence>
<sequence length="67" mass="8074">MKASTRRIHARRRRQSKHIMVCRVVYGSRMWPTILGWYWFCGAVAYAWLDMETTKKIESCHAYLSFM</sequence>
<dbReference type="EMBL" id="QGKX02001347">
    <property type="protein sequence ID" value="KAF3523889.1"/>
    <property type="molecule type" value="Genomic_DNA"/>
</dbReference>
<evidence type="ECO:0000256" key="1">
    <source>
        <dbReference type="SAM" id="Phobius"/>
    </source>
</evidence>
<feature type="transmembrane region" description="Helical" evidence="1">
    <location>
        <begin position="21"/>
        <end position="49"/>
    </location>
</feature>
<evidence type="ECO:0000313" key="3">
    <source>
        <dbReference type="Proteomes" id="UP000712600"/>
    </source>
</evidence>